<dbReference type="NCBIfam" id="TIGR01733">
    <property type="entry name" value="AA-adenyl-dom"/>
    <property type="match status" value="1"/>
</dbReference>
<evidence type="ECO:0000256" key="4">
    <source>
        <dbReference type="ARBA" id="ARBA00022840"/>
    </source>
</evidence>
<name>A0ABS2PZ60_9BACL</name>
<dbReference type="NCBIfam" id="NF003417">
    <property type="entry name" value="PRK04813.1"/>
    <property type="match status" value="1"/>
</dbReference>
<comment type="caution">
    <text evidence="8">The sequence shown here is derived from an EMBL/GenBank/DDBJ whole genome shotgun (WGS) entry which is preliminary data.</text>
</comment>
<protein>
    <recommendedName>
        <fullName evidence="5">D-alanine--D-alanyl carrier protein ligase</fullName>
        <shortName evidence="5">DCL</shortName>
        <ecNumber evidence="5">6.2.1.54</ecNumber>
    </recommendedName>
    <alternativeName>
        <fullName evidence="5">D-alanine--poly(phosphoribitol) ligase subunit 1</fullName>
    </alternativeName>
    <alternativeName>
        <fullName evidence="5">D-alanine-activating enzyme</fullName>
        <shortName evidence="5">DAE</shortName>
    </alternativeName>
</protein>
<dbReference type="HAMAP" id="MF_00593">
    <property type="entry name" value="DltA"/>
    <property type="match status" value="1"/>
</dbReference>
<evidence type="ECO:0000256" key="2">
    <source>
        <dbReference type="ARBA" id="ARBA00022598"/>
    </source>
</evidence>
<feature type="binding site" evidence="5">
    <location>
        <begin position="155"/>
        <end position="156"/>
    </location>
    <ligand>
        <name>ATP</name>
        <dbReference type="ChEBI" id="CHEBI:30616"/>
    </ligand>
</feature>
<dbReference type="PANTHER" id="PTHR45398">
    <property type="match status" value="1"/>
</dbReference>
<comment type="pathway">
    <text evidence="5">Cell wall biogenesis; lipoteichoic acid biosynthesis.</text>
</comment>
<dbReference type="InterPro" id="IPR010071">
    <property type="entry name" value="AA_adenyl_dom"/>
</dbReference>
<dbReference type="InterPro" id="IPR000873">
    <property type="entry name" value="AMP-dep_synth/lig_dom"/>
</dbReference>
<organism evidence="8 9">
    <name type="scientific">Scopulibacillus daqui</name>
    <dbReference type="NCBI Taxonomy" id="1469162"/>
    <lineage>
        <taxon>Bacteria</taxon>
        <taxon>Bacillati</taxon>
        <taxon>Bacillota</taxon>
        <taxon>Bacilli</taxon>
        <taxon>Bacillales</taxon>
        <taxon>Sporolactobacillaceae</taxon>
        <taxon>Scopulibacillus</taxon>
    </lineage>
</organism>
<dbReference type="SUPFAM" id="SSF56801">
    <property type="entry name" value="Acetyl-CoA synthetase-like"/>
    <property type="match status" value="1"/>
</dbReference>
<proteinExistence type="inferred from homology"/>
<evidence type="ECO:0000256" key="3">
    <source>
        <dbReference type="ARBA" id="ARBA00022741"/>
    </source>
</evidence>
<comment type="catalytic activity">
    <reaction evidence="5">
        <text>holo-[D-alanyl-carrier protein] + D-alanine + ATP = D-alanyl-[D-alanyl-carrier protein] + AMP + diphosphate</text>
        <dbReference type="Rhea" id="RHEA:55132"/>
        <dbReference type="Rhea" id="RHEA-COMP:14102"/>
        <dbReference type="Rhea" id="RHEA-COMP:14103"/>
        <dbReference type="ChEBI" id="CHEBI:30616"/>
        <dbReference type="ChEBI" id="CHEBI:33019"/>
        <dbReference type="ChEBI" id="CHEBI:57416"/>
        <dbReference type="ChEBI" id="CHEBI:64479"/>
        <dbReference type="ChEBI" id="CHEBI:138620"/>
        <dbReference type="ChEBI" id="CHEBI:456215"/>
        <dbReference type="EC" id="6.2.1.54"/>
    </reaction>
</comment>
<dbReference type="CDD" id="cd05945">
    <property type="entry name" value="DltA"/>
    <property type="match status" value="1"/>
</dbReference>
<evidence type="ECO:0000256" key="5">
    <source>
        <dbReference type="HAMAP-Rule" id="MF_00593"/>
    </source>
</evidence>
<keyword evidence="4 5" id="KW-0067">ATP-binding</keyword>
<feature type="binding site" evidence="5">
    <location>
        <position position="386"/>
    </location>
    <ligand>
        <name>ATP</name>
        <dbReference type="ChEBI" id="CHEBI:30616"/>
    </ligand>
</feature>
<gene>
    <name evidence="5" type="primary">dltA</name>
    <name evidence="8" type="ORF">JOD45_001057</name>
</gene>
<keyword evidence="1 5" id="KW-0963">Cytoplasm</keyword>
<comment type="caution">
    <text evidence="5">Lacks conserved residue(s) required for the propagation of feature annotation.</text>
</comment>
<keyword evidence="3 5" id="KW-0547">Nucleotide-binding</keyword>
<dbReference type="Gene3D" id="3.40.50.12780">
    <property type="entry name" value="N-terminal domain of ligase-like"/>
    <property type="match status" value="1"/>
</dbReference>
<dbReference type="InterPro" id="IPR010072">
    <property type="entry name" value="DltA"/>
</dbReference>
<comment type="function">
    <text evidence="5">Catalyzes the first step in the D-alanylation of lipoteichoic acid (LTA), the activation of D-alanine and its transfer onto the D-alanyl carrier protein (Dcp) DltC. In an ATP-dependent two-step reaction, forms a high energy D-alanyl-AMP intermediate, followed by transfer of the D-alanyl residue as a thiol ester to the phosphopantheinyl prosthetic group of the Dcp. D-alanylation of LTA plays an important role in modulating the properties of the cell wall in Gram-positive bacteria, influencing the net charge of the cell wall.</text>
</comment>
<dbReference type="PANTHER" id="PTHR45398:SF1">
    <property type="entry name" value="ENZYME, PUTATIVE (JCVI)-RELATED"/>
    <property type="match status" value="1"/>
</dbReference>
<feature type="binding site" evidence="5">
    <location>
        <position position="495"/>
    </location>
    <ligand>
        <name>D-alanine</name>
        <dbReference type="ChEBI" id="CHEBI:57416"/>
    </ligand>
</feature>
<dbReference type="EMBL" id="JAFBER010000004">
    <property type="protein sequence ID" value="MBM7644850.1"/>
    <property type="molecule type" value="Genomic_DNA"/>
</dbReference>
<sequence>MNLKLIETIDKWAVENPDKKAFVWREQQLTYRQLKERSDALACWITNEYPNDDSPILVHGHMQPEMIICFLAAVKAGHAYIPVDISIPEDRIHRMIEGSGAKLFISQEALTINGTDKIRSINPFDLNKIFETYKGQKPQSEEAVQGEDNYYIIYTSGSTGNPKGVQITKNCLESFVNWAVNDFGLQQGQVFLNQAPFSFDLSVMDLYPCLYTGGTLWAIDKAMIAKPKELFASFAQSNIEVWTSTPSFAEMCLMAPDFSSDMLPSLKKFLFCGEVLPNNVAKQLLERFPEAEIINSYGPTEATVAVTSITIDKDIIEKYDSLPVGYCKSDCQILIMKEDGTIAADGEKGEIVIVGPSVSKGYLSAPELTEKAFMTVNGERAYRTKDAGILEDGLLFCHGRMDNQIKLHGYRMEIEEIEHHLRSSSYVNAGVVLPIKRNDAYDYLLAIVVPNEHSFEKEFQLTSAIKKELAAELPAYMIPRKFVYQSSIPMTANGKVDRKALLKEVTMTV</sequence>
<comment type="similarity">
    <text evidence="5">Belongs to the ATP-dependent AMP-binding enzyme family. DltA subfamily.</text>
</comment>
<dbReference type="Gene3D" id="3.30.300.30">
    <property type="match status" value="1"/>
</dbReference>
<dbReference type="InterPro" id="IPR044507">
    <property type="entry name" value="DltA-like"/>
</dbReference>
<dbReference type="InterPro" id="IPR020845">
    <property type="entry name" value="AMP-binding_CS"/>
</dbReference>
<evidence type="ECO:0000256" key="1">
    <source>
        <dbReference type="ARBA" id="ARBA00022490"/>
    </source>
</evidence>
<dbReference type="Pfam" id="PF13193">
    <property type="entry name" value="AMP-binding_C"/>
    <property type="match status" value="1"/>
</dbReference>
<accession>A0ABS2PZ60</accession>
<dbReference type="PROSITE" id="PS00455">
    <property type="entry name" value="AMP_BINDING"/>
    <property type="match status" value="1"/>
</dbReference>
<dbReference type="InterPro" id="IPR042099">
    <property type="entry name" value="ANL_N_sf"/>
</dbReference>
<dbReference type="NCBIfam" id="TIGR01734">
    <property type="entry name" value="D-ala-DACP-lig"/>
    <property type="match status" value="1"/>
</dbReference>
<keyword evidence="9" id="KW-1185">Reference proteome</keyword>
<feature type="binding site" evidence="5">
    <location>
        <position position="495"/>
    </location>
    <ligand>
        <name>ATP</name>
        <dbReference type="ChEBI" id="CHEBI:30616"/>
    </ligand>
</feature>
<feature type="domain" description="AMP-dependent synthetase/ligase" evidence="6">
    <location>
        <begin position="10"/>
        <end position="363"/>
    </location>
</feature>
<feature type="domain" description="AMP-binding enzyme C-terminal" evidence="7">
    <location>
        <begin position="416"/>
        <end position="495"/>
    </location>
</feature>
<dbReference type="Pfam" id="PF00501">
    <property type="entry name" value="AMP-binding"/>
    <property type="match status" value="1"/>
</dbReference>
<dbReference type="RefSeq" id="WP_205002796.1">
    <property type="nucleotide sequence ID" value="NZ_JAFBER010000004.1"/>
</dbReference>
<reference evidence="8 9" key="1">
    <citation type="submission" date="2021-01" db="EMBL/GenBank/DDBJ databases">
        <title>Genomic Encyclopedia of Type Strains, Phase IV (KMG-IV): sequencing the most valuable type-strain genomes for metagenomic binning, comparative biology and taxonomic classification.</title>
        <authorList>
            <person name="Goeker M."/>
        </authorList>
    </citation>
    <scope>NUCLEOTIDE SEQUENCE [LARGE SCALE GENOMIC DNA]</scope>
    <source>
        <strain evidence="8 9">DSM 28236</strain>
    </source>
</reference>
<dbReference type="Proteomes" id="UP000808914">
    <property type="component" value="Unassembled WGS sequence"/>
</dbReference>
<dbReference type="InterPro" id="IPR045851">
    <property type="entry name" value="AMP-bd_C_sf"/>
</dbReference>
<evidence type="ECO:0000313" key="8">
    <source>
        <dbReference type="EMBL" id="MBM7644850.1"/>
    </source>
</evidence>
<feature type="binding site" evidence="5">
    <location>
        <position position="304"/>
    </location>
    <ligand>
        <name>D-alanine</name>
        <dbReference type="ChEBI" id="CHEBI:57416"/>
    </ligand>
</feature>
<dbReference type="EC" id="6.2.1.54" evidence="5"/>
<comment type="subcellular location">
    <subcellularLocation>
        <location evidence="5">Cytoplasm</location>
    </subcellularLocation>
</comment>
<dbReference type="GO" id="GO:0016874">
    <property type="term" value="F:ligase activity"/>
    <property type="evidence" value="ECO:0007669"/>
    <property type="project" value="UniProtKB-KW"/>
</dbReference>
<feature type="binding site" evidence="5">
    <location>
        <position position="200"/>
    </location>
    <ligand>
        <name>D-alanine</name>
        <dbReference type="ChEBI" id="CHEBI:57416"/>
    </ligand>
</feature>
<evidence type="ECO:0000259" key="6">
    <source>
        <dbReference type="Pfam" id="PF00501"/>
    </source>
</evidence>
<keyword evidence="2 5" id="KW-0436">Ligase</keyword>
<dbReference type="InterPro" id="IPR025110">
    <property type="entry name" value="AMP-bd_C"/>
</dbReference>
<evidence type="ECO:0000313" key="9">
    <source>
        <dbReference type="Proteomes" id="UP000808914"/>
    </source>
</evidence>
<evidence type="ECO:0000259" key="7">
    <source>
        <dbReference type="Pfam" id="PF13193"/>
    </source>
</evidence>